<dbReference type="RefSeq" id="WP_317698457.1">
    <property type="nucleotide sequence ID" value="NZ_AP026801.1"/>
</dbReference>
<dbReference type="NCBIfam" id="TIGR00211">
    <property type="entry name" value="glyS"/>
    <property type="match status" value="1"/>
</dbReference>
<protein>
    <recommendedName>
        <fullName evidence="8">Glycine--tRNA ligase beta subunit</fullName>
        <ecNumber evidence="8">6.1.1.14</ecNumber>
    </recommendedName>
    <alternativeName>
        <fullName evidence="8">Glycyl-tRNA synthetase beta subunit</fullName>
        <shortName evidence="8">GlyRS</shortName>
    </alternativeName>
</protein>
<evidence type="ECO:0000256" key="6">
    <source>
        <dbReference type="ARBA" id="ARBA00023146"/>
    </source>
</evidence>
<reference evidence="9 10" key="1">
    <citation type="journal article" date="2023" name="Microbiol. Spectr.">
        <title>Symbiosis of Carpenter Bees with Uncharacterized Lactic Acid Bacteria Showing NAD Auxotrophy.</title>
        <authorList>
            <person name="Kawasaki S."/>
            <person name="Ozawa K."/>
            <person name="Mori T."/>
            <person name="Yamamoto A."/>
            <person name="Ito M."/>
            <person name="Ohkuma M."/>
            <person name="Sakamoto M."/>
            <person name="Matsutani M."/>
        </authorList>
    </citation>
    <scope>NUCLEOTIDE SEQUENCE [LARGE SCALE GENOMIC DNA]</scope>
    <source>
        <strain evidence="9 10">KimC2</strain>
    </source>
</reference>
<dbReference type="PANTHER" id="PTHR30075:SF2">
    <property type="entry name" value="GLYCINE--TRNA LIGASE, CHLOROPLASTIC_MITOCHONDRIAL 2"/>
    <property type="match status" value="1"/>
</dbReference>
<evidence type="ECO:0000313" key="10">
    <source>
        <dbReference type="Proteomes" id="UP001321804"/>
    </source>
</evidence>
<evidence type="ECO:0000256" key="2">
    <source>
        <dbReference type="ARBA" id="ARBA00022598"/>
    </source>
</evidence>
<dbReference type="HAMAP" id="MF_00255">
    <property type="entry name" value="Gly_tRNA_synth_beta"/>
    <property type="match status" value="1"/>
</dbReference>
<evidence type="ECO:0000256" key="1">
    <source>
        <dbReference type="ARBA" id="ARBA00008226"/>
    </source>
</evidence>
<comment type="similarity">
    <text evidence="1 8">Belongs to the class-II aminoacyl-tRNA synthetase family.</text>
</comment>
<keyword evidence="3 8" id="KW-0547">Nucleotide-binding</keyword>
<comment type="catalytic activity">
    <reaction evidence="7 8">
        <text>tRNA(Gly) + glycine + ATP = glycyl-tRNA(Gly) + AMP + diphosphate</text>
        <dbReference type="Rhea" id="RHEA:16013"/>
        <dbReference type="Rhea" id="RHEA-COMP:9664"/>
        <dbReference type="Rhea" id="RHEA-COMP:9683"/>
        <dbReference type="ChEBI" id="CHEBI:30616"/>
        <dbReference type="ChEBI" id="CHEBI:33019"/>
        <dbReference type="ChEBI" id="CHEBI:57305"/>
        <dbReference type="ChEBI" id="CHEBI:78442"/>
        <dbReference type="ChEBI" id="CHEBI:78522"/>
        <dbReference type="ChEBI" id="CHEBI:456215"/>
        <dbReference type="EC" id="6.1.1.14"/>
    </reaction>
</comment>
<evidence type="ECO:0000256" key="8">
    <source>
        <dbReference type="HAMAP-Rule" id="MF_00255"/>
    </source>
</evidence>
<evidence type="ECO:0000256" key="4">
    <source>
        <dbReference type="ARBA" id="ARBA00022840"/>
    </source>
</evidence>
<dbReference type="PROSITE" id="PS50861">
    <property type="entry name" value="AA_TRNA_LIGASE_II_GLYAB"/>
    <property type="match status" value="1"/>
</dbReference>
<dbReference type="PANTHER" id="PTHR30075">
    <property type="entry name" value="GLYCYL-TRNA SYNTHETASE"/>
    <property type="match status" value="1"/>
</dbReference>
<gene>
    <name evidence="8 9" type="primary">glyS</name>
    <name evidence="9" type="ORF">KIMC2_10660</name>
</gene>
<dbReference type="PRINTS" id="PR01045">
    <property type="entry name" value="TRNASYNTHGB"/>
</dbReference>
<dbReference type="AlphaFoldDB" id="A0AAU9CRE9"/>
<comment type="subunit">
    <text evidence="8">Tetramer of two alpha and two beta subunits.</text>
</comment>
<dbReference type="GO" id="GO:0005524">
    <property type="term" value="F:ATP binding"/>
    <property type="evidence" value="ECO:0007669"/>
    <property type="project" value="UniProtKB-UniRule"/>
</dbReference>
<dbReference type="Pfam" id="PF02092">
    <property type="entry name" value="tRNA_synt_2f"/>
    <property type="match status" value="1"/>
</dbReference>
<dbReference type="SUPFAM" id="SSF109604">
    <property type="entry name" value="HD-domain/PDEase-like"/>
    <property type="match status" value="1"/>
</dbReference>
<evidence type="ECO:0000256" key="3">
    <source>
        <dbReference type="ARBA" id="ARBA00022741"/>
    </source>
</evidence>
<dbReference type="EC" id="6.1.1.14" evidence="8"/>
<sequence length="691" mass="79132">MSHNYLIEVGLEEMPANVIDDSIQQFRVKTASFLKDNKINYDEIQEFSTPRRLALLIKNIAEKQDDIKVEAKGPAIKIAKDQDGNWSKAALGFAKKNGVEPDDLTTTTVKNVEYLFVKKDIPGKPTKELLPEIKEVIESLTFKTRMRWANHSFEYIRPLHWFVSLLDQEIVPFEILGIKAGRTTRGHRFLGQEIELSQASDYEESLTKDHVIADPKKREKMILDQINEISSENHFNVEIDRSLLNEVVNIVEYPTAFMGGFDQKYLEIPDAVLITSMKDNQRYFYITDSNGNLLPKFISVRNGNKDHLENVIKGNEKVLTARLEDALFFYREDQKHSIKEYVERLKHVNFHDELGNIYDKMARSKKIALLLADKLGISAADRADLEQAGSIYDFDLVTQMVGEFAELQGVMGEIYAKLEGVNDNAAGAIFEHYLPLSANGELPKTVVGSILSAADKIDTLLSFFSIGKIPSGSNDPYALRRQTMGIVRIMMQNHWDISLSKLLNELFEGNGFLIDPAGLKNNQKELDSFIRDRIDQNLADQKIPNDLIQTVHKIKDLNPTKIEEACLILNNHHGDADFVEMIQNLARVQRLFKKENPKDFEGKVVKQDLFENDSEKSLNEKVESITTSWNQERDLSKLYQNLENMIPVIKDYFEQTMINVDDQNLRENRYVQMTSLLNLINYFGDLTQIVI</sequence>
<keyword evidence="2 8" id="KW-0436">Ligase</keyword>
<dbReference type="KEGG" id="xak:KIMC2_10660"/>
<dbReference type="Proteomes" id="UP001321804">
    <property type="component" value="Chromosome"/>
</dbReference>
<evidence type="ECO:0000256" key="5">
    <source>
        <dbReference type="ARBA" id="ARBA00022917"/>
    </source>
</evidence>
<evidence type="ECO:0000256" key="7">
    <source>
        <dbReference type="ARBA" id="ARBA00047937"/>
    </source>
</evidence>
<proteinExistence type="inferred from homology"/>
<dbReference type="EMBL" id="AP026801">
    <property type="protein sequence ID" value="BDR56504.1"/>
    <property type="molecule type" value="Genomic_DNA"/>
</dbReference>
<name>A0AAU9CRE9_9LACO</name>
<dbReference type="GO" id="GO:0004820">
    <property type="term" value="F:glycine-tRNA ligase activity"/>
    <property type="evidence" value="ECO:0007669"/>
    <property type="project" value="UniProtKB-UniRule"/>
</dbReference>
<dbReference type="InterPro" id="IPR006194">
    <property type="entry name" value="Gly-tRNA-synth_heterodimer"/>
</dbReference>
<keyword evidence="4 8" id="KW-0067">ATP-binding</keyword>
<keyword evidence="10" id="KW-1185">Reference proteome</keyword>
<dbReference type="GO" id="GO:0006426">
    <property type="term" value="P:glycyl-tRNA aminoacylation"/>
    <property type="evidence" value="ECO:0007669"/>
    <property type="project" value="UniProtKB-UniRule"/>
</dbReference>
<dbReference type="InterPro" id="IPR015944">
    <property type="entry name" value="Gly-tRNA-synth_bsu"/>
</dbReference>
<keyword evidence="6 8" id="KW-0030">Aminoacyl-tRNA synthetase</keyword>
<keyword evidence="5 8" id="KW-0648">Protein biosynthesis</keyword>
<evidence type="ECO:0000313" key="9">
    <source>
        <dbReference type="EMBL" id="BDR56504.1"/>
    </source>
</evidence>
<organism evidence="9 10">
    <name type="scientific">Xylocopilactobacillus apis</name>
    <dbReference type="NCBI Taxonomy" id="2932183"/>
    <lineage>
        <taxon>Bacteria</taxon>
        <taxon>Bacillati</taxon>
        <taxon>Bacillota</taxon>
        <taxon>Bacilli</taxon>
        <taxon>Lactobacillales</taxon>
        <taxon>Lactobacillaceae</taxon>
        <taxon>Xylocopilactobacillus</taxon>
    </lineage>
</organism>
<accession>A0AAU9CRE9</accession>
<keyword evidence="8" id="KW-0963">Cytoplasm</keyword>
<dbReference type="GO" id="GO:0005829">
    <property type="term" value="C:cytosol"/>
    <property type="evidence" value="ECO:0007669"/>
    <property type="project" value="TreeGrafter"/>
</dbReference>
<comment type="subcellular location">
    <subcellularLocation>
        <location evidence="8">Cytoplasm</location>
    </subcellularLocation>
</comment>